<keyword evidence="2" id="KW-0378">Hydrolase</keyword>
<sequence length="302" mass="34274">LDYTQPIEKRVEDLVSRMTLDEKISQLLNDAPKIDRLKIPKYNWWNECLHGVGFSGTATVFPQAIGLAATWNTQLMGEVATAISDEARAKHHEAVRKNQRKIFQGLTFWSPNINIFRDPRWGRGQETYGEDPYLTSRMGVTFVKGLQGDDLKYLKLVATPKHYMAYSGLESERHHFDAKVSQKDLYETYLPAFKACIQEGKAFSIMGAYNRVNGEPCCGSKLLLEDILRKKWNFDGYIVSDCGAISDIFKFHKVVVSPEEAVAMVLNAGCDLFCCIVFGTKRNKRIVCDWIKGAVEKDLLTE</sequence>
<dbReference type="SUPFAM" id="SSF51445">
    <property type="entry name" value="(Trans)glycosidases"/>
    <property type="match status" value="1"/>
</dbReference>
<feature type="domain" description="Glycoside hydrolase family 3 N-terminal" evidence="3">
    <location>
        <begin position="31"/>
        <end position="273"/>
    </location>
</feature>
<dbReference type="GO" id="GO:0045493">
    <property type="term" value="P:xylan catabolic process"/>
    <property type="evidence" value="ECO:0007669"/>
    <property type="project" value="InterPro"/>
</dbReference>
<evidence type="ECO:0000313" key="4">
    <source>
        <dbReference type="EMBL" id="GAG83415.1"/>
    </source>
</evidence>
<dbReference type="Gene3D" id="3.20.20.300">
    <property type="entry name" value="Glycoside hydrolase, family 3, N-terminal domain"/>
    <property type="match status" value="1"/>
</dbReference>
<gene>
    <name evidence="4" type="ORF">S01H4_24153</name>
</gene>
<dbReference type="InterPro" id="IPR001764">
    <property type="entry name" value="Glyco_hydro_3_N"/>
</dbReference>
<dbReference type="InterPro" id="IPR036962">
    <property type="entry name" value="Glyco_hydro_3_N_sf"/>
</dbReference>
<feature type="non-terminal residue" evidence="4">
    <location>
        <position position="1"/>
    </location>
</feature>
<organism evidence="4">
    <name type="scientific">marine sediment metagenome</name>
    <dbReference type="NCBI Taxonomy" id="412755"/>
    <lineage>
        <taxon>unclassified sequences</taxon>
        <taxon>metagenomes</taxon>
        <taxon>ecological metagenomes</taxon>
    </lineage>
</organism>
<dbReference type="AlphaFoldDB" id="X1ALD7"/>
<dbReference type="PANTHER" id="PTHR42721:SF3">
    <property type="entry name" value="BETA-D-XYLOSIDASE 5-RELATED"/>
    <property type="match status" value="1"/>
</dbReference>
<evidence type="ECO:0000256" key="1">
    <source>
        <dbReference type="ARBA" id="ARBA00005336"/>
    </source>
</evidence>
<proteinExistence type="inferred from homology"/>
<dbReference type="GO" id="GO:0046556">
    <property type="term" value="F:alpha-L-arabinofuranosidase activity"/>
    <property type="evidence" value="ECO:0007669"/>
    <property type="project" value="TreeGrafter"/>
</dbReference>
<comment type="caution">
    <text evidence="4">The sequence shown here is derived from an EMBL/GenBank/DDBJ whole genome shotgun (WGS) entry which is preliminary data.</text>
</comment>
<dbReference type="EMBL" id="BART01011310">
    <property type="protein sequence ID" value="GAG83415.1"/>
    <property type="molecule type" value="Genomic_DNA"/>
</dbReference>
<dbReference type="Pfam" id="PF00933">
    <property type="entry name" value="Glyco_hydro_3"/>
    <property type="match status" value="1"/>
</dbReference>
<reference evidence="4" key="1">
    <citation type="journal article" date="2014" name="Front. Microbiol.">
        <title>High frequency of phylogenetically diverse reductive dehalogenase-homologous genes in deep subseafloor sedimentary metagenomes.</title>
        <authorList>
            <person name="Kawai M."/>
            <person name="Futagami T."/>
            <person name="Toyoda A."/>
            <person name="Takaki Y."/>
            <person name="Nishi S."/>
            <person name="Hori S."/>
            <person name="Arai W."/>
            <person name="Tsubouchi T."/>
            <person name="Morono Y."/>
            <person name="Uchiyama I."/>
            <person name="Ito T."/>
            <person name="Fujiyama A."/>
            <person name="Inagaki F."/>
            <person name="Takami H."/>
        </authorList>
    </citation>
    <scope>NUCLEOTIDE SEQUENCE</scope>
    <source>
        <strain evidence="4">Expedition CK06-06</strain>
    </source>
</reference>
<protein>
    <recommendedName>
        <fullName evidence="3">Glycoside hydrolase family 3 N-terminal domain-containing protein</fullName>
    </recommendedName>
</protein>
<comment type="similarity">
    <text evidence="1">Belongs to the glycosyl hydrolase 3 family.</text>
</comment>
<dbReference type="PRINTS" id="PR00133">
    <property type="entry name" value="GLHYDRLASE3"/>
</dbReference>
<name>X1ALD7_9ZZZZ</name>
<accession>X1ALD7</accession>
<feature type="non-terminal residue" evidence="4">
    <location>
        <position position="302"/>
    </location>
</feature>
<dbReference type="GO" id="GO:0009044">
    <property type="term" value="F:xylan 1,4-beta-xylosidase activity"/>
    <property type="evidence" value="ECO:0007669"/>
    <property type="project" value="InterPro"/>
</dbReference>
<dbReference type="InterPro" id="IPR044993">
    <property type="entry name" value="BXL"/>
</dbReference>
<dbReference type="GO" id="GO:0031222">
    <property type="term" value="P:arabinan catabolic process"/>
    <property type="evidence" value="ECO:0007669"/>
    <property type="project" value="TreeGrafter"/>
</dbReference>
<evidence type="ECO:0000256" key="2">
    <source>
        <dbReference type="ARBA" id="ARBA00022801"/>
    </source>
</evidence>
<dbReference type="PANTHER" id="PTHR42721">
    <property type="entry name" value="SUGAR HYDROLASE-RELATED"/>
    <property type="match status" value="1"/>
</dbReference>
<evidence type="ECO:0000259" key="3">
    <source>
        <dbReference type="Pfam" id="PF00933"/>
    </source>
</evidence>
<dbReference type="InterPro" id="IPR017853">
    <property type="entry name" value="GH"/>
</dbReference>